<dbReference type="GO" id="GO:0071040">
    <property type="term" value="P:nuclear polyadenylation-dependent antisense transcript catabolic process"/>
    <property type="evidence" value="ECO:0007669"/>
    <property type="project" value="TreeGrafter"/>
</dbReference>
<gene>
    <name evidence="2" type="ORF">HINF_LOCUS47712</name>
    <name evidence="3" type="ORF">HINF_LOCUS54517</name>
</gene>
<name>A0AA86QNS8_9EUKA</name>
<dbReference type="AlphaFoldDB" id="A0AA86QNS8"/>
<dbReference type="SUPFAM" id="SSF53098">
    <property type="entry name" value="Ribonuclease H-like"/>
    <property type="match status" value="1"/>
</dbReference>
<comment type="caution">
    <text evidence="2">The sequence shown here is derived from an EMBL/GenBank/DDBJ whole genome shotgun (WGS) entry which is preliminary data.</text>
</comment>
<evidence type="ECO:0000313" key="3">
    <source>
        <dbReference type="EMBL" id="CAL6070500.1"/>
    </source>
</evidence>
<evidence type="ECO:0000259" key="1">
    <source>
        <dbReference type="SMART" id="SM00474"/>
    </source>
</evidence>
<dbReference type="PANTHER" id="PTHR12124:SF47">
    <property type="entry name" value="EXOSOME COMPONENT 10"/>
    <property type="match status" value="1"/>
</dbReference>
<dbReference type="PANTHER" id="PTHR12124">
    <property type="entry name" value="POLYMYOSITIS/SCLERODERMA AUTOANTIGEN-RELATED"/>
    <property type="match status" value="1"/>
</dbReference>
<accession>A0AA86QNS8</accession>
<dbReference type="InterPro" id="IPR045092">
    <property type="entry name" value="Rrp6-like"/>
</dbReference>
<dbReference type="GO" id="GO:0071035">
    <property type="term" value="P:nuclear polyadenylation-dependent rRNA catabolic process"/>
    <property type="evidence" value="ECO:0007669"/>
    <property type="project" value="TreeGrafter"/>
</dbReference>
<dbReference type="SMART" id="SM00474">
    <property type="entry name" value="35EXOc"/>
    <property type="match status" value="1"/>
</dbReference>
<feature type="domain" description="3'-5' exonuclease" evidence="1">
    <location>
        <begin position="267"/>
        <end position="430"/>
    </location>
</feature>
<keyword evidence="4" id="KW-1185">Reference proteome</keyword>
<evidence type="ECO:0000313" key="2">
    <source>
        <dbReference type="EMBL" id="CAI9960067.1"/>
    </source>
</evidence>
<reference evidence="2" key="1">
    <citation type="submission" date="2023-06" db="EMBL/GenBank/DDBJ databases">
        <authorList>
            <person name="Kurt Z."/>
        </authorList>
    </citation>
    <scope>NUCLEOTIDE SEQUENCE</scope>
</reference>
<dbReference type="GO" id="GO:0071037">
    <property type="term" value="P:nuclear polyadenylation-dependent snRNA catabolic process"/>
    <property type="evidence" value="ECO:0007669"/>
    <property type="project" value="TreeGrafter"/>
</dbReference>
<dbReference type="Pfam" id="PF01612">
    <property type="entry name" value="DNA_pol_A_exo1"/>
    <property type="match status" value="1"/>
</dbReference>
<dbReference type="GO" id="GO:0071051">
    <property type="term" value="P:poly(A)-dependent snoRNA 3'-end processing"/>
    <property type="evidence" value="ECO:0007669"/>
    <property type="project" value="TreeGrafter"/>
</dbReference>
<dbReference type="GO" id="GO:0000176">
    <property type="term" value="C:nuclear exosome (RNase complex)"/>
    <property type="evidence" value="ECO:0007669"/>
    <property type="project" value="TreeGrafter"/>
</dbReference>
<dbReference type="InterPro" id="IPR036397">
    <property type="entry name" value="RNaseH_sf"/>
</dbReference>
<evidence type="ECO:0000313" key="4">
    <source>
        <dbReference type="Proteomes" id="UP001642409"/>
    </source>
</evidence>
<dbReference type="InterPro" id="IPR002562">
    <property type="entry name" value="3'-5'_exonuclease_dom"/>
</dbReference>
<dbReference type="InterPro" id="IPR012337">
    <property type="entry name" value="RNaseH-like_sf"/>
</dbReference>
<dbReference type="GO" id="GO:0000175">
    <property type="term" value="F:3'-5'-RNA exonuclease activity"/>
    <property type="evidence" value="ECO:0007669"/>
    <property type="project" value="InterPro"/>
</dbReference>
<reference evidence="3 4" key="2">
    <citation type="submission" date="2024-07" db="EMBL/GenBank/DDBJ databases">
        <authorList>
            <person name="Akdeniz Z."/>
        </authorList>
    </citation>
    <scope>NUCLEOTIDE SEQUENCE [LARGE SCALE GENOMIC DNA]</scope>
</reference>
<dbReference type="GO" id="GO:0071039">
    <property type="term" value="P:nuclear polyadenylation-dependent CUT catabolic process"/>
    <property type="evidence" value="ECO:0007669"/>
    <property type="project" value="TreeGrafter"/>
</dbReference>
<proteinExistence type="predicted"/>
<dbReference type="GO" id="GO:0005730">
    <property type="term" value="C:nucleolus"/>
    <property type="evidence" value="ECO:0007669"/>
    <property type="project" value="TreeGrafter"/>
</dbReference>
<protein>
    <submittedName>
        <fullName evidence="2">Subunit Rrp6p</fullName>
    </submittedName>
</protein>
<dbReference type="Proteomes" id="UP001642409">
    <property type="component" value="Unassembled WGS sequence"/>
</dbReference>
<dbReference type="GO" id="GO:0071036">
    <property type="term" value="P:nuclear polyadenylation-dependent snoRNA catabolic process"/>
    <property type="evidence" value="ECO:0007669"/>
    <property type="project" value="TreeGrafter"/>
</dbReference>
<organism evidence="2">
    <name type="scientific">Hexamita inflata</name>
    <dbReference type="NCBI Taxonomy" id="28002"/>
    <lineage>
        <taxon>Eukaryota</taxon>
        <taxon>Metamonada</taxon>
        <taxon>Diplomonadida</taxon>
        <taxon>Hexamitidae</taxon>
        <taxon>Hexamitinae</taxon>
        <taxon>Hexamita</taxon>
    </lineage>
</organism>
<dbReference type="EMBL" id="CATOUU010000927">
    <property type="protein sequence ID" value="CAI9960067.1"/>
    <property type="molecule type" value="Genomic_DNA"/>
</dbReference>
<dbReference type="GO" id="GO:0071038">
    <property type="term" value="P:TRAMP-dependent tRNA surveillance pathway"/>
    <property type="evidence" value="ECO:0007669"/>
    <property type="project" value="TreeGrafter"/>
</dbReference>
<dbReference type="GO" id="GO:0003727">
    <property type="term" value="F:single-stranded RNA binding"/>
    <property type="evidence" value="ECO:0007669"/>
    <property type="project" value="TreeGrafter"/>
</dbReference>
<sequence length="635" mass="73748">MESVKNIIKQQKQLPAGPAHDALCTIYPEYAEKHKQLLQIHYQNIICPLSTWGVSTSEIVMPPLQDALNFIKKQNPLVQQTENLQQLIRKYEQMHKQAPSCIQLVQRLHPRVFDYKPMKLMIEQADSPILNVKQLILNKKLPEFTPFMSTFPFIDPISELKIQESQESKIPELVYQYFACNPYYQYIAENKPNYNQFVQEIAVGDTSAILKFIQTFELQLAQNQQVDECCNLLNGFKKQQVVHLLNSLMHQNQRQILISQLLASKKPTFITTTDELSKLIIQLNTQTIVSIAIKTAQESYYGVTSYIIFSFNESDFIVDCLELVDQMYKLRQFMVNPKILKLIFNSEELLNLQRDFRIYSNCIFDCQLAAELLNKPRDFKELIKQEFQYTIPVCEQSFGLRMLLDGQIQELRLQTLFLPAIYEILAQKVNQQTFETEQVKLLQLNYQNLRMQENQQLFDNLDNARNIVEMKQAFILLLADVVGRTSNRRINVSITQIRSIIDGQQVSNLDPIFKLHIPLFGQLFDLAQNYYQLKSNEGQFNQLTYSQKVSAKNSFTNSTPLKWSEILTEIGWMTDSAQGEVYPQEITGPVDLQSFSTHVDSKSNVERVEIKQKVEEIIGVQQQMSLQQVLKGFMK</sequence>
<dbReference type="Gene3D" id="3.30.420.10">
    <property type="entry name" value="Ribonuclease H-like superfamily/Ribonuclease H"/>
    <property type="match status" value="1"/>
</dbReference>
<dbReference type="EMBL" id="CAXDID020000283">
    <property type="protein sequence ID" value="CAL6070500.1"/>
    <property type="molecule type" value="Genomic_DNA"/>
</dbReference>
<dbReference type="GO" id="GO:0071044">
    <property type="term" value="P:histone mRNA catabolic process"/>
    <property type="evidence" value="ECO:0007669"/>
    <property type="project" value="TreeGrafter"/>
</dbReference>
<dbReference type="GO" id="GO:0000467">
    <property type="term" value="P:exonucleolytic trimming to generate mature 3'-end of 5.8S rRNA from tricistronic rRNA transcript (SSU-rRNA, 5.8S rRNA, LSU-rRNA)"/>
    <property type="evidence" value="ECO:0007669"/>
    <property type="project" value="InterPro"/>
</dbReference>